<dbReference type="AlphaFoldDB" id="A0A0G0NA04"/>
<dbReference type="Proteomes" id="UP000034181">
    <property type="component" value="Unassembled WGS sequence"/>
</dbReference>
<name>A0A0G0NA04_9BACT</name>
<protein>
    <submittedName>
        <fullName evidence="1">Radical SAM domain protein</fullName>
    </submittedName>
</protein>
<reference evidence="1 2" key="1">
    <citation type="journal article" date="2015" name="Nature">
        <title>rRNA introns, odd ribosomes, and small enigmatic genomes across a large radiation of phyla.</title>
        <authorList>
            <person name="Brown C.T."/>
            <person name="Hug L.A."/>
            <person name="Thomas B.C."/>
            <person name="Sharon I."/>
            <person name="Castelle C.J."/>
            <person name="Singh A."/>
            <person name="Wilkins M.J."/>
            <person name="Williams K.H."/>
            <person name="Banfield J.F."/>
        </authorList>
    </citation>
    <scope>NUCLEOTIDE SEQUENCE [LARGE SCALE GENOMIC DNA]</scope>
</reference>
<evidence type="ECO:0000313" key="1">
    <source>
        <dbReference type="EMBL" id="KKQ73951.1"/>
    </source>
</evidence>
<evidence type="ECO:0000313" key="2">
    <source>
        <dbReference type="Proteomes" id="UP000034181"/>
    </source>
</evidence>
<sequence length="73" mass="8111">PFWAAITAGFIRNKGFNVRILDANAENIDTLETAEKIKQENPKLVCIVVYGQHPSASTQLMYNGPVFLKAYAL</sequence>
<dbReference type="EMBL" id="LBUZ01000046">
    <property type="protein sequence ID" value="KKQ73951.1"/>
    <property type="molecule type" value="Genomic_DNA"/>
</dbReference>
<gene>
    <name evidence="1" type="ORF">US96_C0046G0006</name>
</gene>
<feature type="non-terminal residue" evidence="1">
    <location>
        <position position="1"/>
    </location>
</feature>
<proteinExistence type="predicted"/>
<organism evidence="1 2">
    <name type="scientific">Candidatus Woesebacteria bacterium GW2011_GWB1_38_5b</name>
    <dbReference type="NCBI Taxonomy" id="1618569"/>
    <lineage>
        <taxon>Bacteria</taxon>
        <taxon>Candidatus Woeseibacteriota</taxon>
    </lineage>
</organism>
<accession>A0A0G0NA04</accession>
<comment type="caution">
    <text evidence="1">The sequence shown here is derived from an EMBL/GenBank/DDBJ whole genome shotgun (WGS) entry which is preliminary data.</text>
</comment>